<dbReference type="AlphaFoldDB" id="A0A9E4KAM0"/>
<dbReference type="EMBL" id="JAEPCM010000102">
    <property type="protein sequence ID" value="MCG7945452.1"/>
    <property type="molecule type" value="Genomic_DNA"/>
</dbReference>
<name>A0A9E4KAM0_9GAMM</name>
<dbReference type="Pfam" id="PF09189">
    <property type="entry name" value="MoaD_arch"/>
    <property type="match status" value="1"/>
</dbReference>
<proteinExistence type="predicted"/>
<organism evidence="2 3">
    <name type="scientific">Candidatus Thiodiazotropha taylori</name>
    <dbReference type="NCBI Taxonomy" id="2792791"/>
    <lineage>
        <taxon>Bacteria</taxon>
        <taxon>Pseudomonadati</taxon>
        <taxon>Pseudomonadota</taxon>
        <taxon>Gammaproteobacteria</taxon>
        <taxon>Chromatiales</taxon>
        <taxon>Sedimenticolaceae</taxon>
        <taxon>Candidatus Thiodiazotropha</taxon>
    </lineage>
</organism>
<dbReference type="InterPro" id="IPR015272">
    <property type="entry name" value="MoadD_C"/>
</dbReference>
<evidence type="ECO:0000259" key="1">
    <source>
        <dbReference type="Pfam" id="PF09189"/>
    </source>
</evidence>
<sequence>MAPGSGGLSRAVEHQETRLMAISHRDFLRSLQPMKRDYPIRVEEQGTRFVITRDGLHLEISLGQEQVVRMGSLTMPRTQVDFNFHSASPQQVADFFARFELSFRRGGG</sequence>
<feature type="domain" description="Molybdopterin cofactor biosynthesis MoaD-related C-terminal" evidence="1">
    <location>
        <begin position="57"/>
        <end position="108"/>
    </location>
</feature>
<reference evidence="2" key="1">
    <citation type="journal article" date="2021" name="Proc. Natl. Acad. Sci. U.S.A.">
        <title>Global biogeography of chemosynthetic symbionts reveals both localized and globally distributed symbiont groups. .</title>
        <authorList>
            <person name="Osvatic J.T."/>
            <person name="Wilkins L.G.E."/>
            <person name="Leibrecht L."/>
            <person name="Leray M."/>
            <person name="Zauner S."/>
            <person name="Polzin J."/>
            <person name="Camacho Y."/>
            <person name="Gros O."/>
            <person name="van Gils J.A."/>
            <person name="Eisen J.A."/>
            <person name="Petersen J.M."/>
            <person name="Yuen B."/>
        </authorList>
    </citation>
    <scope>NUCLEOTIDE SEQUENCE</scope>
    <source>
        <strain evidence="2">MAGclacostrist064TRANS</strain>
    </source>
</reference>
<protein>
    <recommendedName>
        <fullName evidence="1">Molybdopterin cofactor biosynthesis MoaD-related C-terminal domain-containing protein</fullName>
    </recommendedName>
</protein>
<dbReference type="Proteomes" id="UP000886667">
    <property type="component" value="Unassembled WGS sequence"/>
</dbReference>
<gene>
    <name evidence="2" type="ORF">JAZ07_03800</name>
</gene>
<evidence type="ECO:0000313" key="3">
    <source>
        <dbReference type="Proteomes" id="UP000886667"/>
    </source>
</evidence>
<comment type="caution">
    <text evidence="2">The sequence shown here is derived from an EMBL/GenBank/DDBJ whole genome shotgun (WGS) entry which is preliminary data.</text>
</comment>
<evidence type="ECO:0000313" key="2">
    <source>
        <dbReference type="EMBL" id="MCG7945452.1"/>
    </source>
</evidence>
<accession>A0A9E4KAM0</accession>